<evidence type="ECO:0000256" key="19">
    <source>
        <dbReference type="ARBA" id="ARBA00042603"/>
    </source>
</evidence>
<protein>
    <recommendedName>
        <fullName evidence="18">Alkaline phosphatase, tissue-nonspecific isozyme</fullName>
        <ecNumber evidence="4">3.1.3.1</ecNumber>
    </recommendedName>
    <alternativeName>
        <fullName evidence="19">Phosphoamidase</fullName>
    </alternativeName>
</protein>
<evidence type="ECO:0000256" key="10">
    <source>
        <dbReference type="ARBA" id="ARBA00022833"/>
    </source>
</evidence>
<dbReference type="InterPro" id="IPR001952">
    <property type="entry name" value="Alkaline_phosphatase"/>
</dbReference>
<comment type="subunit">
    <text evidence="3">Homodimer.</text>
</comment>
<feature type="chain" id="PRO_5032468156" description="Alkaline phosphatase, tissue-nonspecific isozyme" evidence="29">
    <location>
        <begin position="18"/>
        <end position="549"/>
    </location>
</feature>
<evidence type="ECO:0000256" key="5">
    <source>
        <dbReference type="ARBA" id="ARBA00022475"/>
    </source>
</evidence>
<keyword evidence="31" id="KW-1185">Reference proteome</keyword>
<dbReference type="GO" id="GO:0098552">
    <property type="term" value="C:side of membrane"/>
    <property type="evidence" value="ECO:0007669"/>
    <property type="project" value="UniProtKB-KW"/>
</dbReference>
<dbReference type="PRINTS" id="PR00113">
    <property type="entry name" value="ALKPHPHTASE"/>
</dbReference>
<keyword evidence="12 28" id="KW-0472">Membrane</keyword>
<dbReference type="GO" id="GO:0004035">
    <property type="term" value="F:alkaline phosphatase activity"/>
    <property type="evidence" value="ECO:0007669"/>
    <property type="project" value="UniProtKB-EC"/>
</dbReference>
<dbReference type="PANTHER" id="PTHR11596:SF74">
    <property type="entry name" value="ALKALINE PHOSPHATASE, TISSUE-NONSPECIFIC ISOZYME"/>
    <property type="match status" value="1"/>
</dbReference>
<comment type="catalytic activity">
    <reaction evidence="20">
        <text>diphosphate + H2O = 2 phosphate + H(+)</text>
        <dbReference type="Rhea" id="RHEA:24576"/>
        <dbReference type="ChEBI" id="CHEBI:15377"/>
        <dbReference type="ChEBI" id="CHEBI:15378"/>
        <dbReference type="ChEBI" id="CHEBI:33019"/>
        <dbReference type="ChEBI" id="CHEBI:43474"/>
    </reaction>
    <physiologicalReaction direction="left-to-right" evidence="20">
        <dbReference type="Rhea" id="RHEA:24577"/>
    </physiologicalReaction>
</comment>
<dbReference type="SMART" id="SM00098">
    <property type="entry name" value="alkPPc"/>
    <property type="match status" value="1"/>
</dbReference>
<dbReference type="AlphaFoldDB" id="A0A814F3X0"/>
<evidence type="ECO:0000256" key="2">
    <source>
        <dbReference type="ARBA" id="ARBA00005984"/>
    </source>
</evidence>
<evidence type="ECO:0000256" key="14">
    <source>
        <dbReference type="ARBA" id="ARBA00023288"/>
    </source>
</evidence>
<feature type="binding site" evidence="26">
    <location>
        <position position="173"/>
    </location>
    <ligand>
        <name>Mg(2+)</name>
        <dbReference type="ChEBI" id="CHEBI:18420"/>
    </ligand>
</feature>
<feature type="binding site" evidence="26">
    <location>
        <position position="378"/>
    </location>
    <ligand>
        <name>Zn(2+)</name>
        <dbReference type="ChEBI" id="CHEBI:29105"/>
        <label>2</label>
    </ligand>
</feature>
<gene>
    <name evidence="30" type="ORF">OXX778_LOCUS15182</name>
</gene>
<feature type="binding site" evidence="26">
    <location>
        <position position="336"/>
    </location>
    <ligand>
        <name>Zn(2+)</name>
        <dbReference type="ChEBI" id="CHEBI:29105"/>
        <label>2</label>
    </ligand>
</feature>
<keyword evidence="5" id="KW-1003">Cell membrane</keyword>
<keyword evidence="11 26" id="KW-0460">Magnesium</keyword>
<evidence type="ECO:0000256" key="9">
    <source>
        <dbReference type="ARBA" id="ARBA00022801"/>
    </source>
</evidence>
<evidence type="ECO:0000256" key="1">
    <source>
        <dbReference type="ARBA" id="ARBA00004609"/>
    </source>
</evidence>
<feature type="binding site" evidence="26">
    <location>
        <position position="60"/>
    </location>
    <ligand>
        <name>Mg(2+)</name>
        <dbReference type="ChEBI" id="CHEBI:18420"/>
    </ligand>
</feature>
<evidence type="ECO:0000256" key="12">
    <source>
        <dbReference type="ARBA" id="ARBA00023136"/>
    </source>
</evidence>
<evidence type="ECO:0000256" key="13">
    <source>
        <dbReference type="ARBA" id="ARBA00023180"/>
    </source>
</evidence>
<keyword evidence="14" id="KW-0449">Lipoprotein</keyword>
<dbReference type="OrthoDB" id="5818554at2759"/>
<comment type="similarity">
    <text evidence="2 27">Belongs to the alkaline phosphatase family.</text>
</comment>
<evidence type="ECO:0000256" key="29">
    <source>
        <dbReference type="SAM" id="SignalP"/>
    </source>
</evidence>
<comment type="catalytic activity">
    <reaction evidence="22">
        <text>phosphoethanolamine + H2O = ethanolamine + phosphate</text>
        <dbReference type="Rhea" id="RHEA:16089"/>
        <dbReference type="ChEBI" id="CHEBI:15377"/>
        <dbReference type="ChEBI" id="CHEBI:43474"/>
        <dbReference type="ChEBI" id="CHEBI:57603"/>
        <dbReference type="ChEBI" id="CHEBI:58190"/>
    </reaction>
    <physiologicalReaction direction="left-to-right" evidence="22">
        <dbReference type="Rhea" id="RHEA:16090"/>
    </physiologicalReaction>
</comment>
<evidence type="ECO:0000313" key="31">
    <source>
        <dbReference type="Proteomes" id="UP000663879"/>
    </source>
</evidence>
<feature type="binding site" evidence="26">
    <location>
        <position position="377"/>
    </location>
    <ligand>
        <name>Zn(2+)</name>
        <dbReference type="ChEBI" id="CHEBI:29105"/>
        <label>2</label>
    </ligand>
</feature>
<evidence type="ECO:0000256" key="18">
    <source>
        <dbReference type="ARBA" id="ARBA00040525"/>
    </source>
</evidence>
<keyword evidence="28" id="KW-0812">Transmembrane</keyword>
<evidence type="ECO:0000256" key="11">
    <source>
        <dbReference type="ARBA" id="ARBA00022842"/>
    </source>
</evidence>
<keyword evidence="6" id="KW-0091">Biomineralization</keyword>
<keyword evidence="10 26" id="KW-0862">Zinc</keyword>
<dbReference type="GO" id="GO:0005886">
    <property type="term" value="C:plasma membrane"/>
    <property type="evidence" value="ECO:0007669"/>
    <property type="project" value="UniProtKB-SubCell"/>
</dbReference>
<dbReference type="EMBL" id="CAJNOC010003292">
    <property type="protein sequence ID" value="CAF0976264.1"/>
    <property type="molecule type" value="Genomic_DNA"/>
</dbReference>
<keyword evidence="28" id="KW-1133">Transmembrane helix</keyword>
<feature type="binding site" evidence="26">
    <location>
        <position position="455"/>
    </location>
    <ligand>
        <name>Zn(2+)</name>
        <dbReference type="ChEBI" id="CHEBI:29105"/>
        <label>2</label>
    </ligand>
</feature>
<evidence type="ECO:0000256" key="8">
    <source>
        <dbReference type="ARBA" id="ARBA00022723"/>
    </source>
</evidence>
<evidence type="ECO:0000256" key="4">
    <source>
        <dbReference type="ARBA" id="ARBA00012647"/>
    </source>
</evidence>
<evidence type="ECO:0000256" key="27">
    <source>
        <dbReference type="RuleBase" id="RU003946"/>
    </source>
</evidence>
<comment type="catalytic activity">
    <reaction evidence="21">
        <text>ATP + H2O = ADP + phosphate + H(+)</text>
        <dbReference type="Rhea" id="RHEA:13065"/>
        <dbReference type="ChEBI" id="CHEBI:15377"/>
        <dbReference type="ChEBI" id="CHEBI:15378"/>
        <dbReference type="ChEBI" id="CHEBI:30616"/>
        <dbReference type="ChEBI" id="CHEBI:43474"/>
        <dbReference type="ChEBI" id="CHEBI:456216"/>
    </reaction>
    <physiologicalReaction direction="left-to-right" evidence="21">
        <dbReference type="Rhea" id="RHEA:13066"/>
    </physiologicalReaction>
</comment>
<evidence type="ECO:0000256" key="21">
    <source>
        <dbReference type="ARBA" id="ARBA00048778"/>
    </source>
</evidence>
<dbReference type="PANTHER" id="PTHR11596">
    <property type="entry name" value="ALKALINE PHOSPHATASE"/>
    <property type="match status" value="1"/>
</dbReference>
<dbReference type="SUPFAM" id="SSF53649">
    <property type="entry name" value="Alkaline phosphatase-like"/>
    <property type="match status" value="1"/>
</dbReference>
<feature type="signal peptide" evidence="29">
    <location>
        <begin position="1"/>
        <end position="17"/>
    </location>
</feature>
<dbReference type="GO" id="GO:0046872">
    <property type="term" value="F:metal ion binding"/>
    <property type="evidence" value="ECO:0007669"/>
    <property type="project" value="UniProtKB-KW"/>
</dbReference>
<dbReference type="Proteomes" id="UP000663879">
    <property type="component" value="Unassembled WGS sequence"/>
</dbReference>
<evidence type="ECO:0000256" key="23">
    <source>
        <dbReference type="ARBA" id="ARBA00049444"/>
    </source>
</evidence>
<comment type="catalytic activity">
    <reaction evidence="15">
        <text>a phosphate monoester + H2O = an alcohol + phosphate</text>
        <dbReference type="Rhea" id="RHEA:15017"/>
        <dbReference type="ChEBI" id="CHEBI:15377"/>
        <dbReference type="ChEBI" id="CHEBI:30879"/>
        <dbReference type="ChEBI" id="CHEBI:43474"/>
        <dbReference type="ChEBI" id="CHEBI:67140"/>
        <dbReference type="EC" id="3.1.3.1"/>
    </reaction>
    <physiologicalReaction direction="left-to-right" evidence="15">
        <dbReference type="Rhea" id="RHEA:15018"/>
    </physiologicalReaction>
</comment>
<comment type="cofactor">
    <cofactor evidence="26">
        <name>Mg(2+)</name>
        <dbReference type="ChEBI" id="CHEBI:18420"/>
    </cofactor>
    <text evidence="26">Binds 1 Mg(2+) ion.</text>
</comment>
<evidence type="ECO:0000256" key="16">
    <source>
        <dbReference type="ARBA" id="ARBA00036923"/>
    </source>
</evidence>
<keyword evidence="9" id="KW-0378">Hydrolase</keyword>
<evidence type="ECO:0000256" key="15">
    <source>
        <dbReference type="ARBA" id="ARBA00036105"/>
    </source>
</evidence>
<proteinExistence type="inferred from homology"/>
<evidence type="ECO:0000256" key="24">
    <source>
        <dbReference type="ARBA" id="ARBA00049526"/>
    </source>
</evidence>
<dbReference type="Pfam" id="PF00245">
    <property type="entry name" value="Alk_phosphatase"/>
    <property type="match status" value="1"/>
</dbReference>
<dbReference type="GO" id="GO:0031214">
    <property type="term" value="P:biomineral tissue development"/>
    <property type="evidence" value="ECO:0007669"/>
    <property type="project" value="UniProtKB-KW"/>
</dbReference>
<comment type="subcellular location">
    <subcellularLocation>
        <location evidence="1">Cell membrane</location>
        <topology evidence="1">Lipid-anchor</topology>
        <topology evidence="1">GPI-anchor</topology>
    </subcellularLocation>
    <subcellularLocation>
        <location evidence="17">Extracellular vesicle membrane</location>
        <topology evidence="17">Lipid-anchor</topology>
        <topology evidence="17">GPI-anchor</topology>
    </subcellularLocation>
</comment>
<organism evidence="30 31">
    <name type="scientific">Brachionus calyciflorus</name>
    <dbReference type="NCBI Taxonomy" id="104777"/>
    <lineage>
        <taxon>Eukaryota</taxon>
        <taxon>Metazoa</taxon>
        <taxon>Spiralia</taxon>
        <taxon>Gnathifera</taxon>
        <taxon>Rotifera</taxon>
        <taxon>Eurotatoria</taxon>
        <taxon>Monogononta</taxon>
        <taxon>Pseudotrocha</taxon>
        <taxon>Ploima</taxon>
        <taxon>Brachionidae</taxon>
        <taxon>Brachionus</taxon>
    </lineage>
</organism>
<evidence type="ECO:0000256" key="22">
    <source>
        <dbReference type="ARBA" id="ARBA00048929"/>
    </source>
</evidence>
<dbReference type="CDD" id="cd16012">
    <property type="entry name" value="ALP"/>
    <property type="match status" value="1"/>
</dbReference>
<evidence type="ECO:0000256" key="17">
    <source>
        <dbReference type="ARBA" id="ARBA00037828"/>
    </source>
</evidence>
<evidence type="ECO:0000256" key="25">
    <source>
        <dbReference type="PIRSR" id="PIRSR601952-1"/>
    </source>
</evidence>
<comment type="caution">
    <text evidence="30">The sequence shown here is derived from an EMBL/GenBank/DDBJ whole genome shotgun (WGS) entry which is preliminary data.</text>
</comment>
<dbReference type="EC" id="3.1.3.1" evidence="4"/>
<reference evidence="30" key="1">
    <citation type="submission" date="2021-02" db="EMBL/GenBank/DDBJ databases">
        <authorList>
            <person name="Nowell W R."/>
        </authorList>
    </citation>
    <scope>NUCLEOTIDE SEQUENCE</scope>
    <source>
        <strain evidence="30">Ploen Becks lab</strain>
    </source>
</reference>
<feature type="active site" description="Phosphoserine intermediate" evidence="25">
    <location>
        <position position="110"/>
    </location>
</feature>
<comment type="catalytic activity">
    <reaction evidence="23">
        <text>pyridoxal 5'-phosphate + H2O = pyridoxal + phosphate</text>
        <dbReference type="Rhea" id="RHEA:20533"/>
        <dbReference type="ChEBI" id="CHEBI:15377"/>
        <dbReference type="ChEBI" id="CHEBI:17310"/>
        <dbReference type="ChEBI" id="CHEBI:43474"/>
        <dbReference type="ChEBI" id="CHEBI:597326"/>
    </reaction>
    <physiologicalReaction direction="left-to-right" evidence="23">
        <dbReference type="Rhea" id="RHEA:20534"/>
    </physiologicalReaction>
</comment>
<dbReference type="InterPro" id="IPR017850">
    <property type="entry name" value="Alkaline_phosphatase_core_sf"/>
</dbReference>
<feature type="binding site" evidence="26">
    <location>
        <position position="331"/>
    </location>
    <ligand>
        <name>Mg(2+)</name>
        <dbReference type="ChEBI" id="CHEBI:18420"/>
    </ligand>
</feature>
<accession>A0A814F3X0</accession>
<evidence type="ECO:0000256" key="28">
    <source>
        <dbReference type="SAM" id="Phobius"/>
    </source>
</evidence>
<evidence type="ECO:0000313" key="30">
    <source>
        <dbReference type="EMBL" id="CAF0976264.1"/>
    </source>
</evidence>
<feature type="transmembrane region" description="Helical" evidence="28">
    <location>
        <begin position="527"/>
        <end position="547"/>
    </location>
</feature>
<evidence type="ECO:0000256" key="20">
    <source>
        <dbReference type="ARBA" id="ARBA00048097"/>
    </source>
</evidence>
<sequence>MYVVIFNFALIVSIVYCSIDWSADKNPEKWNKLARENIDEILNRKINKNVAKNIIFFIGDGMGIGTVTAGRIRKGQMMGMNGEEMVTNMESLENLALSKTYNIDAQTADSAGTGTAYLCGVKTRAGIIGLNGHAVPFNCSSSNNTKLDSILKWAHKAGKSTGIVTTTRITHATPAAAYAHAAFRDWESYDGIKFTQKIRAEGCTDIAYQLIEDNDFINVILGGGRSKFIPNTIRDPTAKSTGSRIDRKYLLREWVDKMITNNKTHKFISNASDFRSTNFSEYEHILGLLAFDHMSYEIERDDSLEPSLTEMTLKAIDLLKQNKNGYFLLVEGGRIDHGHHNNQAHKAIGDFVAFDEAIGHALKTVSLEDTLIVVTADHSHAFTIGGNSLRGNPVYGLALTSYVNVSDANLTYTSILYGNGPGGLVKIRDYNLTLNETQRPNYMQEATVYRKSATHSGEDVSVYASGPMSFMFTKTIEQNVIPHILAYSACIGPYYNDDCRNNRGALHNSNQRPINFLMFNLDHKNSALFGIIVILIKYLLFNGAFLISF</sequence>
<feature type="binding site" evidence="26">
    <location>
        <position position="60"/>
    </location>
    <ligand>
        <name>Zn(2+)</name>
        <dbReference type="ChEBI" id="CHEBI:29105"/>
        <label>2</label>
    </ligand>
</feature>
<comment type="cofactor">
    <cofactor evidence="26">
        <name>Zn(2+)</name>
        <dbReference type="ChEBI" id="CHEBI:29105"/>
    </cofactor>
    <text evidence="26">Binds 2 Zn(2+) ions.</text>
</comment>
<comment type="catalytic activity">
    <reaction evidence="16">
        <text>AMP + H2O = adenosine + phosphate</text>
        <dbReference type="Rhea" id="RHEA:29375"/>
        <dbReference type="ChEBI" id="CHEBI:15377"/>
        <dbReference type="ChEBI" id="CHEBI:16335"/>
        <dbReference type="ChEBI" id="CHEBI:43474"/>
        <dbReference type="ChEBI" id="CHEBI:456215"/>
    </reaction>
    <physiologicalReaction direction="left-to-right" evidence="16">
        <dbReference type="Rhea" id="RHEA:29376"/>
    </physiologicalReaction>
</comment>
<keyword evidence="8 26" id="KW-0479">Metal-binding</keyword>
<keyword evidence="13" id="KW-0325">Glycoprotein</keyword>
<evidence type="ECO:0000256" key="26">
    <source>
        <dbReference type="PIRSR" id="PIRSR601952-2"/>
    </source>
</evidence>
<evidence type="ECO:0000256" key="3">
    <source>
        <dbReference type="ARBA" id="ARBA00011738"/>
    </source>
</evidence>
<evidence type="ECO:0000256" key="7">
    <source>
        <dbReference type="ARBA" id="ARBA00022622"/>
    </source>
</evidence>
<evidence type="ECO:0000256" key="6">
    <source>
        <dbReference type="ARBA" id="ARBA00022591"/>
    </source>
</evidence>
<dbReference type="Gene3D" id="3.40.720.10">
    <property type="entry name" value="Alkaline Phosphatase, subunit A"/>
    <property type="match status" value="1"/>
</dbReference>
<dbReference type="FunFam" id="3.40.720.10:FF:000008">
    <property type="entry name" value="Alkaline phosphatase"/>
    <property type="match status" value="1"/>
</dbReference>
<name>A0A814F3X0_9BILA</name>
<feature type="binding site" evidence="26">
    <location>
        <position position="340"/>
    </location>
    <ligand>
        <name>Zn(2+)</name>
        <dbReference type="ChEBI" id="CHEBI:29105"/>
        <label>2</label>
    </ligand>
</feature>
<keyword evidence="29" id="KW-0732">Signal</keyword>
<feature type="binding site" evidence="26">
    <location>
        <position position="171"/>
    </location>
    <ligand>
        <name>Mg(2+)</name>
        <dbReference type="ChEBI" id="CHEBI:18420"/>
    </ligand>
</feature>
<comment type="catalytic activity">
    <reaction evidence="24">
        <text>ADP + H2O = AMP + phosphate + H(+)</text>
        <dbReference type="Rhea" id="RHEA:61436"/>
        <dbReference type="ChEBI" id="CHEBI:15377"/>
        <dbReference type="ChEBI" id="CHEBI:15378"/>
        <dbReference type="ChEBI" id="CHEBI:43474"/>
        <dbReference type="ChEBI" id="CHEBI:456215"/>
        <dbReference type="ChEBI" id="CHEBI:456216"/>
    </reaction>
    <physiologicalReaction direction="left-to-right" evidence="24">
        <dbReference type="Rhea" id="RHEA:61437"/>
    </physiologicalReaction>
</comment>
<keyword evidence="7" id="KW-0336">GPI-anchor</keyword>